<keyword evidence="2" id="KW-1185">Reference proteome</keyword>
<gene>
    <name evidence="1" type="ORF">FCALED_LOCUS10751</name>
</gene>
<name>A0A9N9DL11_9GLOM</name>
<evidence type="ECO:0000313" key="2">
    <source>
        <dbReference type="Proteomes" id="UP000789570"/>
    </source>
</evidence>
<dbReference type="OrthoDB" id="2427787at2759"/>
<protein>
    <submittedName>
        <fullName evidence="1">16989_t:CDS:1</fullName>
    </submittedName>
</protein>
<sequence>MDQVESMNFAVQYAKDHPEATGQQVYAAYMASKQGEKLISKPTHELPENITVWDNAFKIEFQEPAKFLTGLIDRLKEVASDSVSYNYLAVVQSSGYGKTRSICELTSKGIPLIYVCFRSKGSTGYPPATPMSDIMLKELKAAEDINTAHAASGQWIRAMMKTYYEMDLFSKPADLLSKKESEAAFWNKVSDSKKWIVENKISGEKLGLSTSKQKIHIFFDEASSLLNKDKTNYGETNIPFRAVRRALRDNRLYVVGILTDTNSSVVNLAPWKEMDPSARDYNLETHKPFIYIATTDCLRNVNGIPQIEHSEGYDIIRFGRPLWSSYWLAAPDDTDKFDSAVRLAIHKLLGGASAWSQIEDYRLKRTAALALVACIASLYVSPTSSEASDLVKAHMGTLVAIDKERKRLLVTYPSEPVLSEAALEVLSEENSEVEILRELDGAFQSGGILEAGCQGELVARLLVLSAWRRLICHKRCEVRVSFSIRQPVLDFLDELIVNFPRKKCLQLDGFRIGFSHFISLTYEPDKETCKEIWNRRGAIVFKRNQKGADLAIPIIRESDKALGALIFQIKNYNSAKQNRFEETHAVKTLLSPEVMFADDCCADIEKNYLGIFVHLGSAYESESGTNVSNYDNGKLSEECDSGNRLIIHGLKAFKLDDDHESIFKNLLRAWNDPGRLCVTDIERKCLYQLLPSGRWMKKQKQLRGQDQGKKTKAEA</sequence>
<dbReference type="Proteomes" id="UP000789570">
    <property type="component" value="Unassembled WGS sequence"/>
</dbReference>
<evidence type="ECO:0000313" key="1">
    <source>
        <dbReference type="EMBL" id="CAG8644743.1"/>
    </source>
</evidence>
<dbReference type="PANTHER" id="PTHR33266">
    <property type="entry name" value="CHROMOSOME 15, WHOLE GENOME SHOTGUN SEQUENCE"/>
    <property type="match status" value="1"/>
</dbReference>
<dbReference type="PANTHER" id="PTHR33266:SF1">
    <property type="entry name" value="F-BOX DOMAIN-CONTAINING PROTEIN"/>
    <property type="match status" value="1"/>
</dbReference>
<dbReference type="EMBL" id="CAJVPQ010004107">
    <property type="protein sequence ID" value="CAG8644743.1"/>
    <property type="molecule type" value="Genomic_DNA"/>
</dbReference>
<feature type="non-terminal residue" evidence="1">
    <location>
        <position position="715"/>
    </location>
</feature>
<dbReference type="AlphaFoldDB" id="A0A9N9DL11"/>
<accession>A0A9N9DL11</accession>
<organism evidence="1 2">
    <name type="scientific">Funneliformis caledonium</name>
    <dbReference type="NCBI Taxonomy" id="1117310"/>
    <lineage>
        <taxon>Eukaryota</taxon>
        <taxon>Fungi</taxon>
        <taxon>Fungi incertae sedis</taxon>
        <taxon>Mucoromycota</taxon>
        <taxon>Glomeromycotina</taxon>
        <taxon>Glomeromycetes</taxon>
        <taxon>Glomerales</taxon>
        <taxon>Glomeraceae</taxon>
        <taxon>Funneliformis</taxon>
    </lineage>
</organism>
<comment type="caution">
    <text evidence="1">The sequence shown here is derived from an EMBL/GenBank/DDBJ whole genome shotgun (WGS) entry which is preliminary data.</text>
</comment>
<proteinExistence type="predicted"/>
<reference evidence="1" key="1">
    <citation type="submission" date="2021-06" db="EMBL/GenBank/DDBJ databases">
        <authorList>
            <person name="Kallberg Y."/>
            <person name="Tangrot J."/>
            <person name="Rosling A."/>
        </authorList>
    </citation>
    <scope>NUCLEOTIDE SEQUENCE</scope>
    <source>
        <strain evidence="1">UK204</strain>
    </source>
</reference>